<protein>
    <submittedName>
        <fullName evidence="1">Uncharacterized protein</fullName>
    </submittedName>
</protein>
<name>A0AAU7GDE6_9MICO</name>
<proteinExistence type="predicted"/>
<accession>A0AAU7GDE6</accession>
<gene>
    <name evidence="1" type="ORF">AAME72_03545</name>
</gene>
<sequence length="110" mass="12051">MKTFYTSVIELRQEFDGAIETHPYECGWADEALFFVELHDAAPGETVSLRVQLSADGIRWLDEGSEVRTDSSAFVRVTRFGGFLRLAGTAIAADGEPARVTVSVRLALKG</sequence>
<dbReference type="EMBL" id="CP157390">
    <property type="protein sequence ID" value="XBM48941.1"/>
    <property type="molecule type" value="Genomic_DNA"/>
</dbReference>
<dbReference type="RefSeq" id="WP_348788862.1">
    <property type="nucleotide sequence ID" value="NZ_CP157390.1"/>
</dbReference>
<organism evidence="1">
    <name type="scientific">Leifsonia sp. NPDC080035</name>
    <dbReference type="NCBI Taxonomy" id="3143936"/>
    <lineage>
        <taxon>Bacteria</taxon>
        <taxon>Bacillati</taxon>
        <taxon>Actinomycetota</taxon>
        <taxon>Actinomycetes</taxon>
        <taxon>Micrococcales</taxon>
        <taxon>Microbacteriaceae</taxon>
        <taxon>Leifsonia</taxon>
    </lineage>
</organism>
<reference evidence="1" key="1">
    <citation type="submission" date="2024-05" db="EMBL/GenBank/DDBJ databases">
        <title>The Natural Products Discovery Center: Release of the First 8490 Sequenced Strains for Exploring Actinobacteria Biosynthetic Diversity.</title>
        <authorList>
            <person name="Kalkreuter E."/>
            <person name="Kautsar S.A."/>
            <person name="Yang D."/>
            <person name="Bader C.D."/>
            <person name="Teijaro C.N."/>
            <person name="Fluegel L."/>
            <person name="Davis C.M."/>
            <person name="Simpson J.R."/>
            <person name="Lauterbach L."/>
            <person name="Steele A.D."/>
            <person name="Gui C."/>
            <person name="Meng S."/>
            <person name="Li G."/>
            <person name="Viehrig K."/>
            <person name="Ye F."/>
            <person name="Su P."/>
            <person name="Kiefer A.F."/>
            <person name="Nichols A."/>
            <person name="Cepeda A.J."/>
            <person name="Yan W."/>
            <person name="Fan B."/>
            <person name="Jiang Y."/>
            <person name="Adhikari A."/>
            <person name="Zheng C.-J."/>
            <person name="Schuster L."/>
            <person name="Cowan T.M."/>
            <person name="Smanski M.J."/>
            <person name="Chevrette M.G."/>
            <person name="de Carvalho L.P.S."/>
            <person name="Shen B."/>
        </authorList>
    </citation>
    <scope>NUCLEOTIDE SEQUENCE</scope>
    <source>
        <strain evidence="1">NPDC080035</strain>
    </source>
</reference>
<evidence type="ECO:0000313" key="1">
    <source>
        <dbReference type="EMBL" id="XBM48941.1"/>
    </source>
</evidence>
<dbReference type="AlphaFoldDB" id="A0AAU7GDE6"/>